<gene>
    <name evidence="4" type="ORF">DES52_101179</name>
</gene>
<reference evidence="4 5" key="1">
    <citation type="submission" date="2018-06" db="EMBL/GenBank/DDBJ databases">
        <title>Genomic Encyclopedia of Type Strains, Phase IV (KMG-IV): sequencing the most valuable type-strain genomes for metagenomic binning, comparative biology and taxonomic classification.</title>
        <authorList>
            <person name="Goeker M."/>
        </authorList>
    </citation>
    <scope>NUCLEOTIDE SEQUENCE [LARGE SCALE GENOMIC DNA]</scope>
    <source>
        <strain evidence="4 5">DSM 18048</strain>
    </source>
</reference>
<keyword evidence="2 3" id="KW-0802">TPR repeat</keyword>
<feature type="repeat" description="TPR" evidence="3">
    <location>
        <begin position="102"/>
        <end position="135"/>
    </location>
</feature>
<dbReference type="InterPro" id="IPR011990">
    <property type="entry name" value="TPR-like_helical_dom_sf"/>
</dbReference>
<dbReference type="EMBL" id="QJSX01000001">
    <property type="protein sequence ID" value="PYE56375.1"/>
    <property type="molecule type" value="Genomic_DNA"/>
</dbReference>
<dbReference type="Pfam" id="PF07719">
    <property type="entry name" value="TPR_2"/>
    <property type="match status" value="1"/>
</dbReference>
<dbReference type="InterPro" id="IPR050498">
    <property type="entry name" value="Ycf3"/>
</dbReference>
<name>A0A318SGZ5_9DEIO</name>
<accession>A0A318SGZ5</accession>
<dbReference type="SUPFAM" id="SSF48452">
    <property type="entry name" value="TPR-like"/>
    <property type="match status" value="2"/>
</dbReference>
<evidence type="ECO:0000313" key="4">
    <source>
        <dbReference type="EMBL" id="PYE56375.1"/>
    </source>
</evidence>
<dbReference type="Pfam" id="PF13432">
    <property type="entry name" value="TPR_16"/>
    <property type="match status" value="4"/>
</dbReference>
<dbReference type="AlphaFoldDB" id="A0A318SGZ5"/>
<evidence type="ECO:0000256" key="1">
    <source>
        <dbReference type="ARBA" id="ARBA00022737"/>
    </source>
</evidence>
<evidence type="ECO:0000313" key="5">
    <source>
        <dbReference type="Proteomes" id="UP000248326"/>
    </source>
</evidence>
<dbReference type="InterPro" id="IPR019734">
    <property type="entry name" value="TPR_rpt"/>
</dbReference>
<dbReference type="PANTHER" id="PTHR44858:SF1">
    <property type="entry name" value="UDP-N-ACETYLGLUCOSAMINE--PEPTIDE N-ACETYLGLUCOSAMINYLTRANSFERASE SPINDLY-RELATED"/>
    <property type="match status" value="1"/>
</dbReference>
<organism evidence="4 5">
    <name type="scientific">Deinococcus yavapaiensis KR-236</name>
    <dbReference type="NCBI Taxonomy" id="694435"/>
    <lineage>
        <taxon>Bacteria</taxon>
        <taxon>Thermotogati</taxon>
        <taxon>Deinococcota</taxon>
        <taxon>Deinococci</taxon>
        <taxon>Deinococcales</taxon>
        <taxon>Deinococcaceae</taxon>
        <taxon>Deinococcus</taxon>
    </lineage>
</organism>
<dbReference type="PROSITE" id="PS50005">
    <property type="entry name" value="TPR"/>
    <property type="match status" value="3"/>
</dbReference>
<sequence length="525" mass="56270">MSQKLLARTDSRQLGEGPPARRLHAHVLVTSLLVAGTFIFGHAFAQTAPQTPPASASQQAAAPLTSEQQALLTRAQAALSAKDYRSARALFEQLVALRYDSSEAHFGLGLTLYALNDLPGARFEFNQLIRLDPSRFEGYFNLGVVEQRAGQYDEALKNYRSALDLARGKASNDAVVPILRAVAGEQNRRGDFVGLASTLAEQLALTPDDNDVRLALATATFRSGKGEDALPLVFEALRRTPANEAAGFLIADIFEAQGLPDRALRELNKAIVPALPDASRARLFVRRAALQLTLKQTADAVSSLQAAAQLDAKNSDAWTRLGELTFANGDIKGALAAWQGAVKADDKNVSYRLNLATVQLAAGQFSDAFVNAQLARIGAKDAALVARANFVSGVAAYRLGRFASARDDLMSAVQTKVDAESMLWLGLSEFALKNFNDAVAAFQISVNTAPNLVNRSNLGAAQLAAGQYPQAEATLRGVVTDDPKNAEAWYNLGWAIRAQGRTTDARAAFQASADLGYQKARGELR</sequence>
<evidence type="ECO:0000256" key="2">
    <source>
        <dbReference type="ARBA" id="ARBA00022803"/>
    </source>
</evidence>
<evidence type="ECO:0000256" key="3">
    <source>
        <dbReference type="PROSITE-ProRule" id="PRU00339"/>
    </source>
</evidence>
<protein>
    <submittedName>
        <fullName evidence="4">Tetratricopeptide repeat protein</fullName>
    </submittedName>
</protein>
<feature type="repeat" description="TPR" evidence="3">
    <location>
        <begin position="136"/>
        <end position="169"/>
    </location>
</feature>
<feature type="repeat" description="TPR" evidence="3">
    <location>
        <begin position="315"/>
        <end position="348"/>
    </location>
</feature>
<proteinExistence type="predicted"/>
<dbReference type="Pfam" id="PF13174">
    <property type="entry name" value="TPR_6"/>
    <property type="match status" value="1"/>
</dbReference>
<dbReference type="InterPro" id="IPR013105">
    <property type="entry name" value="TPR_2"/>
</dbReference>
<dbReference type="Proteomes" id="UP000248326">
    <property type="component" value="Unassembled WGS sequence"/>
</dbReference>
<dbReference type="RefSeq" id="WP_170130827.1">
    <property type="nucleotide sequence ID" value="NZ_QJSX01000001.1"/>
</dbReference>
<dbReference type="PROSITE" id="PS50293">
    <property type="entry name" value="TPR_REGION"/>
    <property type="match status" value="1"/>
</dbReference>
<keyword evidence="5" id="KW-1185">Reference proteome</keyword>
<dbReference type="PANTHER" id="PTHR44858">
    <property type="entry name" value="TETRATRICOPEPTIDE REPEAT PROTEIN 6"/>
    <property type="match status" value="1"/>
</dbReference>
<dbReference type="SMART" id="SM00028">
    <property type="entry name" value="TPR"/>
    <property type="match status" value="8"/>
</dbReference>
<comment type="caution">
    <text evidence="4">The sequence shown here is derived from an EMBL/GenBank/DDBJ whole genome shotgun (WGS) entry which is preliminary data.</text>
</comment>
<keyword evidence="1" id="KW-0677">Repeat</keyword>
<dbReference type="Gene3D" id="1.25.40.10">
    <property type="entry name" value="Tetratricopeptide repeat domain"/>
    <property type="match status" value="4"/>
</dbReference>